<dbReference type="EMBL" id="FOFJ01000032">
    <property type="protein sequence ID" value="SER18382.1"/>
    <property type="molecule type" value="Genomic_DNA"/>
</dbReference>
<evidence type="ECO:0000313" key="2">
    <source>
        <dbReference type="EMBL" id="SER18382.1"/>
    </source>
</evidence>
<accession>A0A1H9M3V5</accession>
<dbReference type="Pfam" id="PF12762">
    <property type="entry name" value="DDE_Tnp_IS1595"/>
    <property type="match status" value="1"/>
</dbReference>
<proteinExistence type="predicted"/>
<gene>
    <name evidence="2" type="ORF">SAMN04244573_03040</name>
</gene>
<reference evidence="2 3" key="1">
    <citation type="submission" date="2016-10" db="EMBL/GenBank/DDBJ databases">
        <authorList>
            <person name="de Groot N.N."/>
        </authorList>
    </citation>
    <scope>NUCLEOTIDE SEQUENCE [LARGE SCALE GENOMIC DNA]</scope>
    <source>
        <strain evidence="2 3">DSM 378</strain>
    </source>
</reference>
<evidence type="ECO:0000313" key="3">
    <source>
        <dbReference type="Proteomes" id="UP000199267"/>
    </source>
</evidence>
<dbReference type="InterPro" id="IPR024445">
    <property type="entry name" value="Tnp_ISXO2-like"/>
</dbReference>
<feature type="domain" description="ISXO2-like transposase" evidence="1">
    <location>
        <begin position="1"/>
        <end position="59"/>
    </location>
</feature>
<protein>
    <submittedName>
        <fullName evidence="2">ISXO2-like transposase domain-containing protein</fullName>
    </submittedName>
</protein>
<evidence type="ECO:0000259" key="1">
    <source>
        <dbReference type="Pfam" id="PF12762"/>
    </source>
</evidence>
<organism evidence="2 3">
    <name type="scientific">Azotobacter beijerinckii</name>
    <dbReference type="NCBI Taxonomy" id="170623"/>
    <lineage>
        <taxon>Bacteria</taxon>
        <taxon>Pseudomonadati</taxon>
        <taxon>Pseudomonadota</taxon>
        <taxon>Gammaproteobacteria</taxon>
        <taxon>Pseudomonadales</taxon>
        <taxon>Pseudomonadaceae</taxon>
        <taxon>Azotobacter</taxon>
    </lineage>
</organism>
<sequence length="62" mass="6769">CTVLCDGLACFTAVTAAGCLHQRTVIAGRKPRDLPEFQWVNTVLGNLKTSLAGSYHAFNFRK</sequence>
<dbReference type="Proteomes" id="UP000199267">
    <property type="component" value="Unassembled WGS sequence"/>
</dbReference>
<feature type="non-terminal residue" evidence="2">
    <location>
        <position position="1"/>
    </location>
</feature>
<dbReference type="AlphaFoldDB" id="A0A1H9M3V5"/>
<name>A0A1H9M3V5_9GAMM</name>